<reference evidence="3" key="4">
    <citation type="submission" date="2025-05" db="UniProtKB">
        <authorList>
            <consortium name="EnsemblFungi"/>
        </authorList>
    </citation>
    <scope>IDENTIFICATION</scope>
    <source>
        <strain evidence="3">isolate 1-1 / race 1 (BBBD)</strain>
    </source>
</reference>
<sequence>MAPNETNDPSGGSDPTSQNNSGESQPPLSEEEALIASVVSGLIPKFKEQASTTPMDTDDAAASGGKPSNNATEPAP</sequence>
<feature type="compositionally biased region" description="Polar residues" evidence="1">
    <location>
        <begin position="1"/>
        <end position="27"/>
    </location>
</feature>
<evidence type="ECO:0000313" key="3">
    <source>
        <dbReference type="EnsemblFungi" id="PTTG_06990-t43_1-p1"/>
    </source>
</evidence>
<dbReference type="AlphaFoldDB" id="A0A0C4F1L9"/>
<dbReference type="EnsemblFungi" id="PTTG_06990-t43_1">
    <property type="protein sequence ID" value="PTTG_06990-t43_1-p1"/>
    <property type="gene ID" value="PTTG_06990"/>
</dbReference>
<keyword evidence="4" id="KW-1185">Reference proteome</keyword>
<gene>
    <name evidence="2" type="ORF">PTTG_06990</name>
</gene>
<dbReference type="Proteomes" id="UP000005240">
    <property type="component" value="Unassembled WGS sequence"/>
</dbReference>
<accession>A0A0C4F1L9</accession>
<feature type="compositionally biased region" description="Polar residues" evidence="1">
    <location>
        <begin position="66"/>
        <end position="76"/>
    </location>
</feature>
<feature type="region of interest" description="Disordered" evidence="1">
    <location>
        <begin position="1"/>
        <end position="76"/>
    </location>
</feature>
<organism evidence="2">
    <name type="scientific">Puccinia triticina (isolate 1-1 / race 1 (BBBD))</name>
    <name type="common">Brown leaf rust fungus</name>
    <dbReference type="NCBI Taxonomy" id="630390"/>
    <lineage>
        <taxon>Eukaryota</taxon>
        <taxon>Fungi</taxon>
        <taxon>Dikarya</taxon>
        <taxon>Basidiomycota</taxon>
        <taxon>Pucciniomycotina</taxon>
        <taxon>Pucciniomycetes</taxon>
        <taxon>Pucciniales</taxon>
        <taxon>Pucciniaceae</taxon>
        <taxon>Puccinia</taxon>
    </lineage>
</organism>
<reference evidence="2" key="2">
    <citation type="submission" date="2016-05" db="EMBL/GenBank/DDBJ databases">
        <title>Comparative analysis highlights variable genome content of wheat rusts and divergence of the mating loci.</title>
        <authorList>
            <person name="Cuomo C.A."/>
            <person name="Bakkeren G."/>
            <person name="Szabo L."/>
            <person name="Khalil H."/>
            <person name="Joly D."/>
            <person name="Goldberg J."/>
            <person name="Young S."/>
            <person name="Zeng Q."/>
            <person name="Fellers J."/>
        </authorList>
    </citation>
    <scope>NUCLEOTIDE SEQUENCE [LARGE SCALE GENOMIC DNA]</scope>
    <source>
        <strain evidence="2">1-1 BBBD Race 1</strain>
    </source>
</reference>
<protein>
    <submittedName>
        <fullName evidence="2 3">Uncharacterized protein</fullName>
    </submittedName>
</protein>
<name>A0A0C4F1L9_PUCT1</name>
<dbReference type="EMBL" id="ADAS02000147">
    <property type="protein sequence ID" value="OAV88944.1"/>
    <property type="molecule type" value="Genomic_DNA"/>
</dbReference>
<evidence type="ECO:0000313" key="2">
    <source>
        <dbReference type="EMBL" id="OAV88944.1"/>
    </source>
</evidence>
<dbReference type="VEuPathDB" id="FungiDB:PTTG_06990"/>
<reference evidence="3 4" key="3">
    <citation type="journal article" date="2017" name="G3 (Bethesda)">
        <title>Comparative analysis highlights variable genome content of wheat rusts and divergence of the mating loci.</title>
        <authorList>
            <person name="Cuomo C.A."/>
            <person name="Bakkeren G."/>
            <person name="Khalil H.B."/>
            <person name="Panwar V."/>
            <person name="Joly D."/>
            <person name="Linning R."/>
            <person name="Sakthikumar S."/>
            <person name="Song X."/>
            <person name="Adiconis X."/>
            <person name="Fan L."/>
            <person name="Goldberg J.M."/>
            <person name="Levin J.Z."/>
            <person name="Young S."/>
            <person name="Zeng Q."/>
            <person name="Anikster Y."/>
            <person name="Bruce M."/>
            <person name="Wang M."/>
            <person name="Yin C."/>
            <person name="McCallum B."/>
            <person name="Szabo L.J."/>
            <person name="Hulbert S."/>
            <person name="Chen X."/>
            <person name="Fellers J.P."/>
        </authorList>
    </citation>
    <scope>NUCLEOTIDE SEQUENCE</scope>
    <source>
        <strain evidence="4">Isolate 1-1 / race 1 (BBBD)</strain>
        <strain evidence="3">isolate 1-1 / race 1 (BBBD)</strain>
    </source>
</reference>
<evidence type="ECO:0000313" key="4">
    <source>
        <dbReference type="Proteomes" id="UP000005240"/>
    </source>
</evidence>
<evidence type="ECO:0000256" key="1">
    <source>
        <dbReference type="SAM" id="MobiDB-lite"/>
    </source>
</evidence>
<reference evidence="2" key="1">
    <citation type="submission" date="2009-11" db="EMBL/GenBank/DDBJ databases">
        <authorList>
            <consortium name="The Broad Institute Genome Sequencing Platform"/>
            <person name="Ward D."/>
            <person name="Feldgarden M."/>
            <person name="Earl A."/>
            <person name="Young S.K."/>
            <person name="Zeng Q."/>
            <person name="Koehrsen M."/>
            <person name="Alvarado L."/>
            <person name="Berlin A."/>
            <person name="Bochicchio J."/>
            <person name="Borenstein D."/>
            <person name="Chapman S.B."/>
            <person name="Chen Z."/>
            <person name="Engels R."/>
            <person name="Freedman E."/>
            <person name="Gellesch M."/>
            <person name="Goldberg J."/>
            <person name="Griggs A."/>
            <person name="Gujja S."/>
            <person name="Heilman E."/>
            <person name="Heiman D."/>
            <person name="Hepburn T."/>
            <person name="Howarth C."/>
            <person name="Jen D."/>
            <person name="Larson L."/>
            <person name="Lewis B."/>
            <person name="Mehta T."/>
            <person name="Park D."/>
            <person name="Pearson M."/>
            <person name="Roberts A."/>
            <person name="Saif S."/>
            <person name="Shea T."/>
            <person name="Shenoy N."/>
            <person name="Sisk P."/>
            <person name="Stolte C."/>
            <person name="Sykes S."/>
            <person name="Thomson T."/>
            <person name="Walk T."/>
            <person name="White J."/>
            <person name="Yandava C."/>
            <person name="Izard J."/>
            <person name="Baranova O.V."/>
            <person name="Blanton J.M."/>
            <person name="Tanner A.C."/>
            <person name="Dewhirst F.E."/>
            <person name="Haas B."/>
            <person name="Nusbaum C."/>
            <person name="Birren B."/>
        </authorList>
    </citation>
    <scope>NUCLEOTIDE SEQUENCE [LARGE SCALE GENOMIC DNA]</scope>
    <source>
        <strain evidence="2">1-1 BBBD Race 1</strain>
    </source>
</reference>
<proteinExistence type="predicted"/>